<evidence type="ECO:0000256" key="3">
    <source>
        <dbReference type="ARBA" id="ARBA00023015"/>
    </source>
</evidence>
<dbReference type="PROSITE" id="PS50110">
    <property type="entry name" value="RESPONSE_REGULATORY"/>
    <property type="match status" value="1"/>
</dbReference>
<dbReference type="OrthoDB" id="341603at2"/>
<dbReference type="GO" id="GO:0000156">
    <property type="term" value="F:phosphorelay response regulator activity"/>
    <property type="evidence" value="ECO:0007669"/>
    <property type="project" value="TreeGrafter"/>
</dbReference>
<feature type="modified residue" description="4-aspartylphosphate" evidence="6">
    <location>
        <position position="55"/>
    </location>
</feature>
<dbReference type="EMBL" id="CP003282">
    <property type="protein sequence ID" value="AFG37992.1"/>
    <property type="molecule type" value="Genomic_DNA"/>
</dbReference>
<dbReference type="GO" id="GO:0032993">
    <property type="term" value="C:protein-DNA complex"/>
    <property type="evidence" value="ECO:0007669"/>
    <property type="project" value="TreeGrafter"/>
</dbReference>
<dbReference type="SMART" id="SM00448">
    <property type="entry name" value="REC"/>
    <property type="match status" value="1"/>
</dbReference>
<evidence type="ECO:0000256" key="4">
    <source>
        <dbReference type="ARBA" id="ARBA00023125"/>
    </source>
</evidence>
<dbReference type="InterPro" id="IPR001789">
    <property type="entry name" value="Sig_transdc_resp-reg_receiver"/>
</dbReference>
<evidence type="ECO:0000313" key="10">
    <source>
        <dbReference type="Proteomes" id="UP000007383"/>
    </source>
</evidence>
<dbReference type="PATRIC" id="fig|889378.3.peg.1928"/>
<evidence type="ECO:0000256" key="1">
    <source>
        <dbReference type="ARBA" id="ARBA00022553"/>
    </source>
</evidence>
<evidence type="ECO:0000259" key="8">
    <source>
        <dbReference type="PROSITE" id="PS50110"/>
    </source>
</evidence>
<keyword evidence="5" id="KW-0804">Transcription</keyword>
<name>H9UKE9_SPIAZ</name>
<keyword evidence="1 6" id="KW-0597">Phosphoprotein</keyword>
<dbReference type="AlphaFoldDB" id="H9UKE9"/>
<sequence length="247" mass="28685">MKNKERILIVDDEKINLDFFDVMLSKLGFRVTTAENGEDALAQVREETPDLIILDNIMPRMNGWEVTRLLKTDPEWADYRDIPIMMFSAMQDVQDKIEGFELGIEDYITKPFNFSEVFARIKAVLRQRDLARQLIQRERRLVLIESLNNSLVYFTNHLREPLQGLRETAEQLNVDDPEAVGRFCTRLTQEVHNTMAALDALHEEIDELAGEDSRMKANEVTLEVLEQKYQEHVSSLARTERELAGED</sequence>
<keyword evidence="3" id="KW-0805">Transcription regulation</keyword>
<keyword evidence="4 9" id="KW-0238">DNA-binding</keyword>
<keyword evidence="2" id="KW-0902">Two-component regulatory system</keyword>
<dbReference type="Proteomes" id="UP000007383">
    <property type="component" value="Chromosome"/>
</dbReference>
<dbReference type="GO" id="GO:0000976">
    <property type="term" value="F:transcription cis-regulatory region binding"/>
    <property type="evidence" value="ECO:0007669"/>
    <property type="project" value="TreeGrafter"/>
</dbReference>
<dbReference type="PANTHER" id="PTHR48111:SF1">
    <property type="entry name" value="TWO-COMPONENT RESPONSE REGULATOR ORR33"/>
    <property type="match status" value="1"/>
</dbReference>
<evidence type="ECO:0000256" key="5">
    <source>
        <dbReference type="ARBA" id="ARBA00023163"/>
    </source>
</evidence>
<feature type="coiled-coil region" evidence="7">
    <location>
        <begin position="191"/>
        <end position="242"/>
    </location>
</feature>
<reference evidence="10" key="1">
    <citation type="journal article" date="2013" name="Stand. Genomic Sci.">
        <title>Complete genome sequence of the halophilic bacterium Spirochaeta africana type strain (Z-7692(T)) from the alkaline Lake Magadi in the East African Rift.</title>
        <authorList>
            <person name="Liolos K."/>
            <person name="Abt B."/>
            <person name="Scheuner C."/>
            <person name="Teshima H."/>
            <person name="Held B."/>
            <person name="Lapidus A."/>
            <person name="Nolan M."/>
            <person name="Lucas S."/>
            <person name="Deshpande S."/>
            <person name="Cheng J.F."/>
            <person name="Tapia R."/>
            <person name="Goodwin L.A."/>
            <person name="Pitluck S."/>
            <person name="Pagani I."/>
            <person name="Ivanova N."/>
            <person name="Mavromatis K."/>
            <person name="Mikhailova N."/>
            <person name="Huntemann M."/>
            <person name="Pati A."/>
            <person name="Chen A."/>
            <person name="Palaniappan K."/>
            <person name="Land M."/>
            <person name="Rohde M."/>
            <person name="Tindall B.J."/>
            <person name="Detter J.C."/>
            <person name="Goker M."/>
            <person name="Bristow J."/>
            <person name="Eisen J.A."/>
            <person name="Markowitz V."/>
            <person name="Hugenholtz P."/>
            <person name="Woyke T."/>
            <person name="Klenk H.P."/>
            <person name="Kyrpides N.C."/>
        </authorList>
    </citation>
    <scope>NUCLEOTIDE SEQUENCE</scope>
    <source>
        <strain evidence="10">ATCC 700263 / DSM 8902 / Z-7692</strain>
    </source>
</reference>
<feature type="domain" description="Response regulatory" evidence="8">
    <location>
        <begin position="6"/>
        <end position="125"/>
    </location>
</feature>
<dbReference type="KEGG" id="sfc:Spiaf_1941"/>
<proteinExistence type="predicted"/>
<accession>H9UKE9</accession>
<protein>
    <submittedName>
        <fullName evidence="9">Response regulator with CheY-like receiver domain and winged-helix DNA-binding domain</fullName>
    </submittedName>
</protein>
<evidence type="ECO:0000256" key="6">
    <source>
        <dbReference type="PROSITE-ProRule" id="PRU00169"/>
    </source>
</evidence>
<dbReference type="Gene3D" id="3.40.50.2300">
    <property type="match status" value="1"/>
</dbReference>
<dbReference type="InterPro" id="IPR039420">
    <property type="entry name" value="WalR-like"/>
</dbReference>
<dbReference type="GO" id="GO:0005829">
    <property type="term" value="C:cytosol"/>
    <property type="evidence" value="ECO:0007669"/>
    <property type="project" value="TreeGrafter"/>
</dbReference>
<keyword evidence="10" id="KW-1185">Reference proteome</keyword>
<evidence type="ECO:0000256" key="7">
    <source>
        <dbReference type="SAM" id="Coils"/>
    </source>
</evidence>
<evidence type="ECO:0000256" key="2">
    <source>
        <dbReference type="ARBA" id="ARBA00023012"/>
    </source>
</evidence>
<keyword evidence="7" id="KW-0175">Coiled coil</keyword>
<dbReference type="PANTHER" id="PTHR48111">
    <property type="entry name" value="REGULATOR OF RPOS"/>
    <property type="match status" value="1"/>
</dbReference>
<dbReference type="STRING" id="889378.Spiaf_1941"/>
<dbReference type="eggNOG" id="COG0745">
    <property type="taxonomic scope" value="Bacteria"/>
</dbReference>
<dbReference type="GO" id="GO:0006355">
    <property type="term" value="P:regulation of DNA-templated transcription"/>
    <property type="evidence" value="ECO:0007669"/>
    <property type="project" value="TreeGrafter"/>
</dbReference>
<dbReference type="Pfam" id="PF00072">
    <property type="entry name" value="Response_reg"/>
    <property type="match status" value="1"/>
</dbReference>
<dbReference type="InterPro" id="IPR011006">
    <property type="entry name" value="CheY-like_superfamily"/>
</dbReference>
<dbReference type="SUPFAM" id="SSF52172">
    <property type="entry name" value="CheY-like"/>
    <property type="match status" value="1"/>
</dbReference>
<dbReference type="HOGENOM" id="CLU_000445_30_6_12"/>
<organism evidence="9 10">
    <name type="scientific">Spirochaeta africana (strain ATCC 700263 / DSM 8902 / Z-7692)</name>
    <dbReference type="NCBI Taxonomy" id="889378"/>
    <lineage>
        <taxon>Bacteria</taxon>
        <taxon>Pseudomonadati</taxon>
        <taxon>Spirochaetota</taxon>
        <taxon>Spirochaetia</taxon>
        <taxon>Spirochaetales</taxon>
        <taxon>Spirochaetaceae</taxon>
        <taxon>Spirochaeta</taxon>
    </lineage>
</organism>
<evidence type="ECO:0000313" key="9">
    <source>
        <dbReference type="EMBL" id="AFG37992.1"/>
    </source>
</evidence>
<gene>
    <name evidence="9" type="ordered locus">Spiaf_1941</name>
</gene>
<dbReference type="RefSeq" id="WP_014455975.1">
    <property type="nucleotide sequence ID" value="NC_017098.1"/>
</dbReference>